<dbReference type="Proteomes" id="UP000502823">
    <property type="component" value="Unassembled WGS sequence"/>
</dbReference>
<evidence type="ECO:0000256" key="1">
    <source>
        <dbReference type="ARBA" id="ARBA00003975"/>
    </source>
</evidence>
<evidence type="ECO:0000256" key="5">
    <source>
        <dbReference type="ARBA" id="ARBA00016034"/>
    </source>
</evidence>
<evidence type="ECO:0000256" key="11">
    <source>
        <dbReference type="PROSITE-ProRule" id="PRU00561"/>
    </source>
</evidence>
<evidence type="ECO:0000256" key="2">
    <source>
        <dbReference type="ARBA" id="ARBA00004123"/>
    </source>
</evidence>
<gene>
    <name evidence="14" type="ORF">Cfor_02159</name>
</gene>
<dbReference type="InterPro" id="IPR002652">
    <property type="entry name" value="Importin-a_IBB"/>
</dbReference>
<dbReference type="InParanoid" id="A0A6L2Q5Q0"/>
<proteinExistence type="inferred from homology"/>
<evidence type="ECO:0000256" key="9">
    <source>
        <dbReference type="ARBA" id="ARBA00023242"/>
    </source>
</evidence>
<dbReference type="PANTHER" id="PTHR13403:SF6">
    <property type="entry name" value="SNURPORTIN-1"/>
    <property type="match status" value="1"/>
</dbReference>
<dbReference type="Gene3D" id="3.30.470.30">
    <property type="entry name" value="DNA ligase/mRNA capping enzyme"/>
    <property type="match status" value="2"/>
</dbReference>
<comment type="similarity">
    <text evidence="4">Belongs to the snurportin family.</text>
</comment>
<comment type="function">
    <text evidence="1">Functions as an U snRNP-specific nuclear import adapter. Involved in the trimethylguanosine (m3G)-cap-dependent nuclear import of U snRNPs. Binds specifically to the terminal m3G-cap U snRNAs.</text>
</comment>
<evidence type="ECO:0000256" key="4">
    <source>
        <dbReference type="ARBA" id="ARBA00007540"/>
    </source>
</evidence>
<dbReference type="InterPro" id="IPR024721">
    <property type="entry name" value="Snurportin-1_N"/>
</dbReference>
<dbReference type="SUPFAM" id="SSF56091">
    <property type="entry name" value="DNA ligase/mRNA capping enzyme, catalytic domain"/>
    <property type="match status" value="1"/>
</dbReference>
<comment type="subcellular location">
    <subcellularLocation>
        <location evidence="3">Cytoplasm</location>
    </subcellularLocation>
    <subcellularLocation>
        <location evidence="2">Nucleus</location>
    </subcellularLocation>
</comment>
<dbReference type="GO" id="GO:0061608">
    <property type="term" value="F:nuclear import signal receptor activity"/>
    <property type="evidence" value="ECO:0007669"/>
    <property type="project" value="InterPro"/>
</dbReference>
<organism evidence="14 15">
    <name type="scientific">Coptotermes formosanus</name>
    <name type="common">Formosan subterranean termite</name>
    <dbReference type="NCBI Taxonomy" id="36987"/>
    <lineage>
        <taxon>Eukaryota</taxon>
        <taxon>Metazoa</taxon>
        <taxon>Ecdysozoa</taxon>
        <taxon>Arthropoda</taxon>
        <taxon>Hexapoda</taxon>
        <taxon>Insecta</taxon>
        <taxon>Pterygota</taxon>
        <taxon>Neoptera</taxon>
        <taxon>Polyneoptera</taxon>
        <taxon>Dictyoptera</taxon>
        <taxon>Blattodea</taxon>
        <taxon>Blattoidea</taxon>
        <taxon>Termitoidae</taxon>
        <taxon>Rhinotermitidae</taxon>
        <taxon>Coptotermes</taxon>
    </lineage>
</organism>
<evidence type="ECO:0000256" key="10">
    <source>
        <dbReference type="ARBA" id="ARBA00031454"/>
    </source>
</evidence>
<keyword evidence="6 11" id="KW-0813">Transport</keyword>
<sequence>MEVTEPRSGLLAVQSTTDSPSCPHTRFAQYKCRGNFADQQERRLRLLEEQKEKRSESFNASRGLIKELSTLPGEHEMEWTAVKGNTQAYSKSGHHMAAFQSNLPGGSCNDFKGCTILDCIWNVTNHSYYVLDVLAWNNQPMLDCEAEFRFYWLKSKTEEMSCLSERSSDNAFIFLSLPYHPSNVSTMTAVMATENLFGQDGPALDGLLFYHSQAHYTPGSTPLVGWLKPHMMSTVLGIPVALVYLHSMDSKKNKKHRRFHKYQGKLQQDEDHCDASTVEMDVQVPKETEGSYGEILTEEMEPSNNE</sequence>
<dbReference type="AlphaFoldDB" id="A0A6L2Q5Q0"/>
<name>A0A6L2Q5Q0_COPFO</name>
<feature type="compositionally biased region" description="Acidic residues" evidence="12">
    <location>
        <begin position="296"/>
        <end position="306"/>
    </location>
</feature>
<evidence type="ECO:0000256" key="8">
    <source>
        <dbReference type="ARBA" id="ARBA00022884"/>
    </source>
</evidence>
<evidence type="ECO:0000256" key="3">
    <source>
        <dbReference type="ARBA" id="ARBA00004496"/>
    </source>
</evidence>
<keyword evidence="9" id="KW-0539">Nucleus</keyword>
<dbReference type="OrthoDB" id="10003593at2759"/>
<evidence type="ECO:0000256" key="7">
    <source>
        <dbReference type="ARBA" id="ARBA00022490"/>
    </source>
</evidence>
<dbReference type="Pfam" id="PF11538">
    <property type="entry name" value="Snurportin1"/>
    <property type="match status" value="1"/>
</dbReference>
<dbReference type="EMBL" id="BLKM01000832">
    <property type="protein sequence ID" value="GFG38852.1"/>
    <property type="molecule type" value="Genomic_DNA"/>
</dbReference>
<dbReference type="CDD" id="cd09232">
    <property type="entry name" value="Snurportin-1_C"/>
    <property type="match status" value="1"/>
</dbReference>
<dbReference type="PROSITE" id="PS51214">
    <property type="entry name" value="IBB"/>
    <property type="match status" value="1"/>
</dbReference>
<accession>A0A6L2Q5Q0</accession>
<feature type="domain" description="IBB" evidence="13">
    <location>
        <begin position="10"/>
        <end position="71"/>
    </location>
</feature>
<dbReference type="GO" id="GO:0005737">
    <property type="term" value="C:cytoplasm"/>
    <property type="evidence" value="ECO:0007669"/>
    <property type="project" value="UniProtKB-SubCell"/>
</dbReference>
<keyword evidence="15" id="KW-1185">Reference proteome</keyword>
<dbReference type="GO" id="GO:0005634">
    <property type="term" value="C:nucleus"/>
    <property type="evidence" value="ECO:0007669"/>
    <property type="project" value="UniProtKB-SubCell"/>
</dbReference>
<dbReference type="GO" id="GO:0061015">
    <property type="term" value="P:snRNA import into nucleus"/>
    <property type="evidence" value="ECO:0007669"/>
    <property type="project" value="InterPro"/>
</dbReference>
<dbReference type="InterPro" id="IPR047857">
    <property type="entry name" value="Snurportin1_C"/>
</dbReference>
<evidence type="ECO:0000259" key="13">
    <source>
        <dbReference type="PROSITE" id="PS51214"/>
    </source>
</evidence>
<keyword evidence="8" id="KW-0694">RNA-binding</keyword>
<dbReference type="Pfam" id="PF21974">
    <property type="entry name" value="SPN1_m3Gcap_bd"/>
    <property type="match status" value="1"/>
</dbReference>
<evidence type="ECO:0000313" key="15">
    <source>
        <dbReference type="Proteomes" id="UP000502823"/>
    </source>
</evidence>
<keyword evidence="7" id="KW-0963">Cytoplasm</keyword>
<dbReference type="FunCoup" id="A0A6L2Q5Q0">
    <property type="interactions" value="780"/>
</dbReference>
<reference evidence="15" key="1">
    <citation type="submission" date="2020-01" db="EMBL/GenBank/DDBJ databases">
        <title>Draft genome sequence of the Termite Coptotermes fromosanus.</title>
        <authorList>
            <person name="Itakura S."/>
            <person name="Yosikawa Y."/>
            <person name="Umezawa K."/>
        </authorList>
    </citation>
    <scope>NUCLEOTIDE SEQUENCE [LARGE SCALE GENOMIC DNA]</scope>
</reference>
<evidence type="ECO:0000256" key="12">
    <source>
        <dbReference type="SAM" id="MobiDB-lite"/>
    </source>
</evidence>
<protein>
    <recommendedName>
        <fullName evidence="5">Snurportin-1</fullName>
    </recommendedName>
    <alternativeName>
        <fullName evidence="10">RNA U transporter 1</fullName>
    </alternativeName>
</protein>
<comment type="caution">
    <text evidence="14">The sequence shown here is derived from an EMBL/GenBank/DDBJ whole genome shotgun (WGS) entry which is preliminary data.</text>
</comment>
<dbReference type="InterPro" id="IPR017336">
    <property type="entry name" value="Snurportin-1"/>
</dbReference>
<evidence type="ECO:0000313" key="14">
    <source>
        <dbReference type="EMBL" id="GFG38852.1"/>
    </source>
</evidence>
<dbReference type="PANTHER" id="PTHR13403">
    <property type="entry name" value="SNURPORTIN1 RNUT1 PROTEIN RNA, U TRANSPORTER 1"/>
    <property type="match status" value="1"/>
</dbReference>
<dbReference type="GO" id="GO:0006606">
    <property type="term" value="P:protein import into nucleus"/>
    <property type="evidence" value="ECO:0007669"/>
    <property type="project" value="InterPro"/>
</dbReference>
<evidence type="ECO:0000256" key="6">
    <source>
        <dbReference type="ARBA" id="ARBA00022448"/>
    </source>
</evidence>
<feature type="region of interest" description="Disordered" evidence="12">
    <location>
        <begin position="264"/>
        <end position="306"/>
    </location>
</feature>
<dbReference type="GO" id="GO:0003723">
    <property type="term" value="F:RNA binding"/>
    <property type="evidence" value="ECO:0007669"/>
    <property type="project" value="UniProtKB-KW"/>
</dbReference>